<name>K0Q2X6_9HYPH</name>
<accession>K0Q2X6</accession>
<proteinExistence type="predicted"/>
<reference evidence="1 2" key="1">
    <citation type="journal article" date="2013" name="Genome Announc.">
        <title>Draft Genome Sequence of Rhizobium mesoamericanum STM3625, a Nitrogen-Fixing Symbiont of Mimosa pudica Isolated in French Guiana (South America).</title>
        <authorList>
            <person name="Moulin L."/>
            <person name="Mornico D."/>
            <person name="Melkonian R."/>
            <person name="Klonowska A."/>
        </authorList>
    </citation>
    <scope>NUCLEOTIDE SEQUENCE [LARGE SCALE GENOMIC DNA]</scope>
    <source>
        <strain evidence="1 2">STM3625</strain>
    </source>
</reference>
<evidence type="ECO:0000313" key="1">
    <source>
        <dbReference type="EMBL" id="CCM79060.1"/>
    </source>
</evidence>
<evidence type="ECO:0000313" key="2">
    <source>
        <dbReference type="Proteomes" id="UP000009319"/>
    </source>
</evidence>
<organism evidence="1 2">
    <name type="scientific">Rhizobium mesoamericanum STM3625</name>
    <dbReference type="NCBI Taxonomy" id="1211777"/>
    <lineage>
        <taxon>Bacteria</taxon>
        <taxon>Pseudomonadati</taxon>
        <taxon>Pseudomonadota</taxon>
        <taxon>Alphaproteobacteria</taxon>
        <taxon>Hyphomicrobiales</taxon>
        <taxon>Rhizobiaceae</taxon>
        <taxon>Rhizobium/Agrobacterium group</taxon>
        <taxon>Rhizobium</taxon>
    </lineage>
</organism>
<comment type="caution">
    <text evidence="1">The sequence shown here is derived from an EMBL/GenBank/DDBJ whole genome shotgun (WGS) entry which is preliminary data.</text>
</comment>
<protein>
    <submittedName>
        <fullName evidence="1">Uncharacterized protein</fullName>
    </submittedName>
</protein>
<keyword evidence="2" id="KW-1185">Reference proteome</keyword>
<dbReference type="EMBL" id="CANI01000043">
    <property type="protein sequence ID" value="CCM79060.1"/>
    <property type="molecule type" value="Genomic_DNA"/>
</dbReference>
<dbReference type="STRING" id="1211777.BN77_p10303"/>
<dbReference type="HOGENOM" id="CLU_2882874_0_0_5"/>
<dbReference type="AlphaFoldDB" id="K0Q2X6"/>
<gene>
    <name evidence="1" type="ORF">BN77_p10303</name>
</gene>
<dbReference type="Proteomes" id="UP000009319">
    <property type="component" value="Unassembled WGS sequence"/>
</dbReference>
<sequence length="63" mass="7280">MRTLLETARIKHLVCLLFEGLHNSARRDSEGQNTLFRKGPKWGGGLIIWATWRHLSPLLKKAR</sequence>